<reference evidence="1 2" key="1">
    <citation type="submission" date="2019-04" db="EMBL/GenBank/DDBJ databases">
        <title>Fungal friends and foes A comparative genomics study of 23 Aspergillus species from section Flavi.</title>
        <authorList>
            <consortium name="DOE Joint Genome Institute"/>
            <person name="Kjaerbolling I."/>
            <person name="Vesth T.C."/>
            <person name="Frisvad J.C."/>
            <person name="Nybo J.L."/>
            <person name="Theobald S."/>
            <person name="Kildgaard S."/>
            <person name="Petersen T.I."/>
            <person name="Kuo A."/>
            <person name="Sato A."/>
            <person name="Lyhne E.K."/>
            <person name="Kogle M.E."/>
            <person name="Wiebenga A."/>
            <person name="Kun R.S."/>
            <person name="Lubbers R.J."/>
            <person name="Makela M.R."/>
            <person name="Barry K."/>
            <person name="Chovatia M."/>
            <person name="Clum A."/>
            <person name="Daum C."/>
            <person name="Haridas S."/>
            <person name="He G."/>
            <person name="LaButti K."/>
            <person name="Lipzen A."/>
            <person name="Mondo S."/>
            <person name="Pangilinan J."/>
            <person name="Riley R."/>
            <person name="Salamov A."/>
            <person name="Simmons B.A."/>
            <person name="Magnuson J.K."/>
            <person name="Henrissat B."/>
            <person name="Mortensen U.H."/>
            <person name="Larsen T.O."/>
            <person name="De vries R.P."/>
            <person name="Grigoriev I.V."/>
            <person name="Machida M."/>
            <person name="Baker S.E."/>
            <person name="Andersen M.R."/>
        </authorList>
    </citation>
    <scope>NUCLEOTIDE SEQUENCE [LARGE SCALE GENOMIC DNA]</scope>
    <source>
        <strain evidence="1 2">CBS 117635</strain>
    </source>
</reference>
<name>A0A5N6J1H6_9EURO</name>
<gene>
    <name evidence="1" type="ORF">BDV30DRAFT_212826</name>
</gene>
<dbReference type="Proteomes" id="UP000326289">
    <property type="component" value="Unassembled WGS sequence"/>
</dbReference>
<proteinExistence type="predicted"/>
<protein>
    <submittedName>
        <fullName evidence="1">Uncharacterized protein</fullName>
    </submittedName>
</protein>
<keyword evidence="2" id="KW-1185">Reference proteome</keyword>
<dbReference type="EMBL" id="ML732810">
    <property type="protein sequence ID" value="KAB8272024.1"/>
    <property type="molecule type" value="Genomic_DNA"/>
</dbReference>
<organism evidence="1 2">
    <name type="scientific">Aspergillus minisclerotigenes</name>
    <dbReference type="NCBI Taxonomy" id="656917"/>
    <lineage>
        <taxon>Eukaryota</taxon>
        <taxon>Fungi</taxon>
        <taxon>Dikarya</taxon>
        <taxon>Ascomycota</taxon>
        <taxon>Pezizomycotina</taxon>
        <taxon>Eurotiomycetes</taxon>
        <taxon>Eurotiomycetidae</taxon>
        <taxon>Eurotiales</taxon>
        <taxon>Aspergillaceae</taxon>
        <taxon>Aspergillus</taxon>
        <taxon>Aspergillus subgen. Circumdati</taxon>
    </lineage>
</organism>
<accession>A0A5N6J1H6</accession>
<evidence type="ECO:0000313" key="2">
    <source>
        <dbReference type="Proteomes" id="UP000326289"/>
    </source>
</evidence>
<sequence length="174" mass="19486">MDKSHDKCGIRVTLFRGEMNGGGFRGNMRGLGRGDDQMDRFGCGGQEMPSVSDAWGNRGAWDGSGSARVVNTCDDIKIERTGWLSRIDDHSHAIGNCTREIISFVGEVDNFCCQIGYHVYQTGCYPHKIDCDSINYRPISDDIRMIGFYFCIKDWHSRSRAIARAALDSLMDVD</sequence>
<dbReference type="AlphaFoldDB" id="A0A5N6J1H6"/>
<evidence type="ECO:0000313" key="1">
    <source>
        <dbReference type="EMBL" id="KAB8272024.1"/>
    </source>
</evidence>